<evidence type="ECO:0000313" key="4">
    <source>
        <dbReference type="EMBL" id="VDK55325.1"/>
    </source>
</evidence>
<dbReference type="PANTHER" id="PTHR13015:SF0">
    <property type="entry name" value="WASH COMPLEX SUBUNIT 3"/>
    <property type="match status" value="1"/>
</dbReference>
<accession>A0A3P6RMV5</accession>
<evidence type="ECO:0000313" key="5">
    <source>
        <dbReference type="Proteomes" id="UP000271889"/>
    </source>
</evidence>
<dbReference type="Pfam" id="PF10152">
    <property type="entry name" value="CCDC53"/>
    <property type="match status" value="1"/>
</dbReference>
<organism evidence="4 5">
    <name type="scientific">Cylicostephanus goldi</name>
    <name type="common">Nematode worm</name>
    <dbReference type="NCBI Taxonomy" id="71465"/>
    <lineage>
        <taxon>Eukaryota</taxon>
        <taxon>Metazoa</taxon>
        <taxon>Ecdysozoa</taxon>
        <taxon>Nematoda</taxon>
        <taxon>Chromadorea</taxon>
        <taxon>Rhabditida</taxon>
        <taxon>Rhabditina</taxon>
        <taxon>Rhabditomorpha</taxon>
        <taxon>Strongyloidea</taxon>
        <taxon>Strongylidae</taxon>
        <taxon>Cylicostephanus</taxon>
    </lineage>
</organism>
<gene>
    <name evidence="4" type="ORF">CGOC_LOCUS3284</name>
</gene>
<evidence type="ECO:0000256" key="1">
    <source>
        <dbReference type="ARBA" id="ARBA00006290"/>
    </source>
</evidence>
<evidence type="ECO:0000256" key="2">
    <source>
        <dbReference type="SAM" id="Coils"/>
    </source>
</evidence>
<keyword evidence="5" id="KW-1185">Reference proteome</keyword>
<evidence type="ECO:0000256" key="3">
    <source>
        <dbReference type="SAM" id="MobiDB-lite"/>
    </source>
</evidence>
<dbReference type="AlphaFoldDB" id="A0A3P6RMV5"/>
<dbReference type="InterPro" id="IPR019309">
    <property type="entry name" value="WASHC3"/>
</dbReference>
<sequence length="199" mass="21000">MTDHLNAFANEAERMILETERQLHAVDIKLQLLEAKLAAIPDPGAKPGDPTKAPVSENKNVVPSDSVAQRSAALPSQEVVGPSQQKELSPSPDVSGVSQLPVPSAQETPAAQQDVLLVKDDPAYAKYFRMLKLGVVEAAVKQKMQSEGFDPALLDTPNAPSPNVNAQEEPSEAAIPAKATAVESDGSDFSSVSSFSDSD</sequence>
<keyword evidence="2" id="KW-0175">Coiled coil</keyword>
<dbReference type="OrthoDB" id="268027at2759"/>
<dbReference type="GO" id="GO:0006887">
    <property type="term" value="P:exocytosis"/>
    <property type="evidence" value="ECO:0007669"/>
    <property type="project" value="TreeGrafter"/>
</dbReference>
<dbReference type="PANTHER" id="PTHR13015">
    <property type="entry name" value="PROTEIN AD-016-RELATED"/>
    <property type="match status" value="1"/>
</dbReference>
<feature type="compositionally biased region" description="Polar residues" evidence="3">
    <location>
        <begin position="57"/>
        <end position="69"/>
    </location>
</feature>
<protein>
    <submittedName>
        <fullName evidence="4">Uncharacterized protein</fullName>
    </submittedName>
</protein>
<feature type="region of interest" description="Disordered" evidence="3">
    <location>
        <begin position="149"/>
        <end position="199"/>
    </location>
</feature>
<feature type="compositionally biased region" description="Low complexity" evidence="3">
    <location>
        <begin position="187"/>
        <end position="199"/>
    </location>
</feature>
<proteinExistence type="inferred from homology"/>
<dbReference type="Proteomes" id="UP000271889">
    <property type="component" value="Unassembled WGS sequence"/>
</dbReference>
<dbReference type="EMBL" id="UYRV01008216">
    <property type="protein sequence ID" value="VDK55325.1"/>
    <property type="molecule type" value="Genomic_DNA"/>
</dbReference>
<feature type="coiled-coil region" evidence="2">
    <location>
        <begin position="9"/>
        <end position="36"/>
    </location>
</feature>
<name>A0A3P6RMV5_CYLGO</name>
<dbReference type="GO" id="GO:0071203">
    <property type="term" value="C:WASH complex"/>
    <property type="evidence" value="ECO:0007669"/>
    <property type="project" value="InterPro"/>
</dbReference>
<reference evidence="4 5" key="1">
    <citation type="submission" date="2018-11" db="EMBL/GenBank/DDBJ databases">
        <authorList>
            <consortium name="Pathogen Informatics"/>
        </authorList>
    </citation>
    <scope>NUCLEOTIDE SEQUENCE [LARGE SCALE GENOMIC DNA]</scope>
</reference>
<comment type="similarity">
    <text evidence="1">Belongs to the CCDC53 family.</text>
</comment>
<dbReference type="GO" id="GO:0030041">
    <property type="term" value="P:actin filament polymerization"/>
    <property type="evidence" value="ECO:0007669"/>
    <property type="project" value="TreeGrafter"/>
</dbReference>
<feature type="region of interest" description="Disordered" evidence="3">
    <location>
        <begin position="40"/>
        <end position="113"/>
    </location>
</feature>